<sequence>MRVVLPLLAFARADPDSAYFYCGNYVGLYTARIGNVPVPVSHYSSLLAAVEESLCSSSAVGSTLSIVHGSEAAESWKSDGTAVLGGVVFLGTGIPRSFWRPENDPLRPKSLSFIGELDGVSRVTRVGEDLFHGREDKNHVVIVNGGNHFGIMDEQDALDKSGDLKSEISQQDFISQFQLAFDAFLLNLDSNTQNEYLKSKRDDALSMLEPSLNAFALENNFYYGGQNQIGPDWDPDLCPTVWSADRGLCEENGAPWGVYAQPCSSKSFRYVSGFCDEDSEIEAAGYKYNVTAKMAALSSRPGFKCPACLHHLPYIYVDENDPMQLTNEIYTQVFWDEKETYASAWTLHTKIFSRQCTYIFSGFKEPEEADYRELDGPSFCQEINQAAYDLVLESLEGTRALERFNENGVRMEMREDNVVIAGPSWLEFGLEYNERIVDGQVEALEIVARSLKTPYEFPYFPKAPDPRCYHYCHLLSPARIAEYIFTDSLRYNLGE</sequence>
<evidence type="ECO:0000313" key="1">
    <source>
        <dbReference type="EMBL" id="CBY12997.1"/>
    </source>
</evidence>
<dbReference type="OrthoDB" id="188124at2759"/>
<accession>E4XTD5</accession>
<dbReference type="EMBL" id="FN653153">
    <property type="protein sequence ID" value="CBY12997.1"/>
    <property type="molecule type" value="Genomic_DNA"/>
</dbReference>
<name>E4XTD5_OIKDI</name>
<dbReference type="InParanoid" id="E4XTD5"/>
<evidence type="ECO:0000313" key="2">
    <source>
        <dbReference type="Proteomes" id="UP000001307"/>
    </source>
</evidence>
<reference evidence="1" key="1">
    <citation type="journal article" date="2010" name="Science">
        <title>Plasticity of animal genome architecture unmasked by rapid evolution of a pelagic tunicate.</title>
        <authorList>
            <person name="Denoeud F."/>
            <person name="Henriet S."/>
            <person name="Mungpakdee S."/>
            <person name="Aury J.M."/>
            <person name="Da Silva C."/>
            <person name="Brinkmann H."/>
            <person name="Mikhaleva J."/>
            <person name="Olsen L.C."/>
            <person name="Jubin C."/>
            <person name="Canestro C."/>
            <person name="Bouquet J.M."/>
            <person name="Danks G."/>
            <person name="Poulain J."/>
            <person name="Campsteijn C."/>
            <person name="Adamski M."/>
            <person name="Cross I."/>
            <person name="Yadetie F."/>
            <person name="Muffato M."/>
            <person name="Louis A."/>
            <person name="Butcher S."/>
            <person name="Tsagkogeorga G."/>
            <person name="Konrad A."/>
            <person name="Singh S."/>
            <person name="Jensen M.F."/>
            <person name="Cong E.H."/>
            <person name="Eikeseth-Otteraa H."/>
            <person name="Noel B."/>
            <person name="Anthouard V."/>
            <person name="Porcel B.M."/>
            <person name="Kachouri-Lafond R."/>
            <person name="Nishino A."/>
            <person name="Ugolini M."/>
            <person name="Chourrout P."/>
            <person name="Nishida H."/>
            <person name="Aasland R."/>
            <person name="Huzurbazar S."/>
            <person name="Westhof E."/>
            <person name="Delsuc F."/>
            <person name="Lehrach H."/>
            <person name="Reinhardt R."/>
            <person name="Weissenbach J."/>
            <person name="Roy S.W."/>
            <person name="Artiguenave F."/>
            <person name="Postlethwait J.H."/>
            <person name="Manak J.R."/>
            <person name="Thompson E.M."/>
            <person name="Jaillon O."/>
            <person name="Du Pasquier L."/>
            <person name="Boudinot P."/>
            <person name="Liberles D.A."/>
            <person name="Volff J.N."/>
            <person name="Philippe H."/>
            <person name="Lenhard B."/>
            <person name="Roest Crollius H."/>
            <person name="Wincker P."/>
            <person name="Chourrout D."/>
        </authorList>
    </citation>
    <scope>NUCLEOTIDE SEQUENCE [LARGE SCALE GENOMIC DNA]</scope>
</reference>
<gene>
    <name evidence="1" type="ORF">GSOID_T00003073001</name>
</gene>
<dbReference type="AlphaFoldDB" id="E4XTD5"/>
<protein>
    <submittedName>
        <fullName evidence="1">Uncharacterized protein</fullName>
    </submittedName>
</protein>
<proteinExistence type="predicted"/>
<keyword evidence="2" id="KW-1185">Reference proteome</keyword>
<organism evidence="1">
    <name type="scientific">Oikopleura dioica</name>
    <name type="common">Tunicate</name>
    <dbReference type="NCBI Taxonomy" id="34765"/>
    <lineage>
        <taxon>Eukaryota</taxon>
        <taxon>Metazoa</taxon>
        <taxon>Chordata</taxon>
        <taxon>Tunicata</taxon>
        <taxon>Appendicularia</taxon>
        <taxon>Copelata</taxon>
        <taxon>Oikopleuridae</taxon>
        <taxon>Oikopleura</taxon>
    </lineage>
</organism>
<dbReference type="Proteomes" id="UP000001307">
    <property type="component" value="Unassembled WGS sequence"/>
</dbReference>